<evidence type="ECO:0000313" key="2">
    <source>
        <dbReference type="EMBL" id="QDH85107.1"/>
    </source>
</evidence>
<dbReference type="RefSeq" id="YP_010050938.1">
    <property type="nucleotide sequence ID" value="NC_054435.1"/>
</dbReference>
<gene>
    <name evidence="2" type="primary">70</name>
    <name evidence="2" type="ORF">SEA_DARDANUS_70</name>
</gene>
<keyword evidence="1" id="KW-0812">Transmembrane</keyword>
<organism evidence="2 3">
    <name type="scientific">Gordonia phage Dardanus</name>
    <dbReference type="NCBI Taxonomy" id="2588489"/>
    <lineage>
        <taxon>Viruses</taxon>
        <taxon>Duplodnaviria</taxon>
        <taxon>Heunggongvirae</taxon>
        <taxon>Uroviricota</taxon>
        <taxon>Caudoviricetes</taxon>
        <taxon>Ruthgordonvirinae</taxon>
        <taxon>Dardanusvirus</taxon>
        <taxon>Dardanusvirus dardanus</taxon>
    </lineage>
</organism>
<keyword evidence="1" id="KW-1133">Transmembrane helix</keyword>
<evidence type="ECO:0000256" key="1">
    <source>
        <dbReference type="SAM" id="Phobius"/>
    </source>
</evidence>
<dbReference type="EMBL" id="MN010758">
    <property type="protein sequence ID" value="QDH85107.1"/>
    <property type="molecule type" value="Genomic_DNA"/>
</dbReference>
<evidence type="ECO:0000313" key="3">
    <source>
        <dbReference type="Proteomes" id="UP000318136"/>
    </source>
</evidence>
<protein>
    <submittedName>
        <fullName evidence="2">Uncharacterized protein</fullName>
    </submittedName>
</protein>
<dbReference type="KEGG" id="vg:63911676"/>
<dbReference type="GeneID" id="63911676"/>
<keyword evidence="3" id="KW-1185">Reference proteome</keyword>
<name>A0A514CX56_9CAUD</name>
<keyword evidence="1" id="KW-0472">Membrane</keyword>
<reference evidence="2 3" key="1">
    <citation type="submission" date="2019-05" db="EMBL/GenBank/DDBJ databases">
        <authorList>
            <person name="Bordelon H.A."/>
            <person name="Brister E.M."/>
            <person name="Bryans A.M."/>
            <person name="Calk A.E."/>
            <person name="Capers C."/>
            <person name="Corrent J.M."/>
            <person name="Delphin C.N."/>
            <person name="Erbelding G.W."/>
            <person name="Gottschalck B.A."/>
            <person name="Hale B.T."/>
            <person name="Jones N.T."/>
            <person name="Mire A.R."/>
            <person name="Perkins A.R."/>
            <person name="Quackenbush R.D."/>
            <person name="Rogers C.S."/>
            <person name="Stewart N.C."/>
            <person name="Threeton H.N."/>
            <person name="Wiggins Z.F."/>
            <person name="Hancock A.M."/>
            <person name="Gissendanner C.R."/>
            <person name="Findley A.M."/>
            <person name="Wills S.J."/>
            <person name="Clifford K.A."/>
            <person name="Elmore F.L."/>
            <person name="Knight M.S."/>
            <person name="Le K."/>
            <person name="Lobaina D."/>
            <person name="Nougues D."/>
            <person name="Salama A."/>
            <person name="Stoeber S.D."/>
            <person name="Sweeney K.J."/>
            <person name="Truong T.G."/>
            <person name="Alvaro L.E."/>
            <person name="Isern S."/>
            <person name="Michael S.F."/>
            <person name="Monti D.L."/>
            <person name="Garlena R.A."/>
            <person name="Russell D.A."/>
            <person name="Pope W.H."/>
            <person name="Jacobs-Sera D."/>
            <person name="Hatfull G.F."/>
        </authorList>
    </citation>
    <scope>NUCLEOTIDE SEQUENCE [LARGE SCALE GENOMIC DNA]</scope>
</reference>
<proteinExistence type="predicted"/>
<sequence length="46" mass="4831">MRIDAGRTGAYLLGLSVGGFPYAPAWLLILAVVAGVALIEWDEARG</sequence>
<feature type="transmembrane region" description="Helical" evidence="1">
    <location>
        <begin position="20"/>
        <end position="39"/>
    </location>
</feature>
<accession>A0A514CX56</accession>
<dbReference type="Proteomes" id="UP000318136">
    <property type="component" value="Segment"/>
</dbReference>